<organism evidence="2 3">
    <name type="scientific">Lachnoclostridium phocaeense</name>
    <dbReference type="NCBI Taxonomy" id="1871021"/>
    <lineage>
        <taxon>Bacteria</taxon>
        <taxon>Bacillati</taxon>
        <taxon>Bacillota</taxon>
        <taxon>Clostridia</taxon>
        <taxon>Lachnospirales</taxon>
        <taxon>Lachnospiraceae</taxon>
    </lineage>
</organism>
<name>A0A921LEJ7_9FIRM</name>
<keyword evidence="1" id="KW-0472">Membrane</keyword>
<dbReference type="Proteomes" id="UP000769156">
    <property type="component" value="Unassembled WGS sequence"/>
</dbReference>
<feature type="transmembrane region" description="Helical" evidence="1">
    <location>
        <begin position="6"/>
        <end position="24"/>
    </location>
</feature>
<evidence type="ECO:0000313" key="3">
    <source>
        <dbReference type="Proteomes" id="UP000769156"/>
    </source>
</evidence>
<protein>
    <submittedName>
        <fullName evidence="2">DUF3592 domain-containing protein</fullName>
    </submittedName>
</protein>
<reference evidence="2" key="1">
    <citation type="journal article" date="2021" name="PeerJ">
        <title>Extensive microbial diversity within the chicken gut microbiome revealed by metagenomics and culture.</title>
        <authorList>
            <person name="Gilroy R."/>
            <person name="Ravi A."/>
            <person name="Getino M."/>
            <person name="Pursley I."/>
            <person name="Horton D.L."/>
            <person name="Alikhan N.F."/>
            <person name="Baker D."/>
            <person name="Gharbi K."/>
            <person name="Hall N."/>
            <person name="Watson M."/>
            <person name="Adriaenssens E.M."/>
            <person name="Foster-Nyarko E."/>
            <person name="Jarju S."/>
            <person name="Secka A."/>
            <person name="Antonio M."/>
            <person name="Oren A."/>
            <person name="Chaudhuri R.R."/>
            <person name="La Ragione R."/>
            <person name="Hildebrand F."/>
            <person name="Pallen M.J."/>
        </authorList>
    </citation>
    <scope>NUCLEOTIDE SEQUENCE</scope>
    <source>
        <strain evidence="2">ChiSjej5B23-16112</strain>
    </source>
</reference>
<proteinExistence type="predicted"/>
<evidence type="ECO:0000313" key="2">
    <source>
        <dbReference type="EMBL" id="HJF95036.1"/>
    </source>
</evidence>
<gene>
    <name evidence="2" type="ORF">K8V82_09660</name>
</gene>
<accession>A0A921LEJ7</accession>
<evidence type="ECO:0000256" key="1">
    <source>
        <dbReference type="SAM" id="Phobius"/>
    </source>
</evidence>
<dbReference type="EMBL" id="DYVY01000159">
    <property type="protein sequence ID" value="HJF95036.1"/>
    <property type="molecule type" value="Genomic_DNA"/>
</dbReference>
<sequence>MIAFWIMGALFLVVGLIVSVLRYIKFIKYKGRTTGRITRIETDGRSTRAVFEYDVCGIRYMQNTGWTSNGIFVEGNECSVIYNLKNPKSSYIKKSGQLIQCVVGTMFVIVGVSSIFVGILLNSIL</sequence>
<feature type="transmembrane region" description="Helical" evidence="1">
    <location>
        <begin position="98"/>
        <end position="121"/>
    </location>
</feature>
<reference evidence="2" key="2">
    <citation type="submission" date="2021-09" db="EMBL/GenBank/DDBJ databases">
        <authorList>
            <person name="Gilroy R."/>
        </authorList>
    </citation>
    <scope>NUCLEOTIDE SEQUENCE</scope>
    <source>
        <strain evidence="2">ChiSjej5B23-16112</strain>
    </source>
</reference>
<keyword evidence="1" id="KW-0812">Transmembrane</keyword>
<comment type="caution">
    <text evidence="2">The sequence shown here is derived from an EMBL/GenBank/DDBJ whole genome shotgun (WGS) entry which is preliminary data.</text>
</comment>
<keyword evidence="1" id="KW-1133">Transmembrane helix</keyword>
<dbReference type="AlphaFoldDB" id="A0A921LEJ7"/>